<evidence type="ECO:0000259" key="3">
    <source>
        <dbReference type="Pfam" id="PF22552"/>
    </source>
</evidence>
<dbReference type="InterPro" id="IPR054344">
    <property type="entry name" value="TY-Chap_N"/>
</dbReference>
<feature type="region of interest" description="Disordered" evidence="1">
    <location>
        <begin position="299"/>
        <end position="324"/>
    </location>
</feature>
<evidence type="ECO:0000256" key="1">
    <source>
        <dbReference type="SAM" id="MobiDB-lite"/>
    </source>
</evidence>
<evidence type="ECO:0000313" key="5">
    <source>
        <dbReference type="EMBL" id="AXH95400.1"/>
    </source>
</evidence>
<dbReference type="Pfam" id="PF22554">
    <property type="entry name" value="Chap-C"/>
    <property type="match status" value="1"/>
</dbReference>
<gene>
    <name evidence="5" type="ORF">DV701_04005</name>
</gene>
<dbReference type="InterPro" id="IPR054342">
    <property type="entry name" value="TY-Chap_C"/>
</dbReference>
<dbReference type="Proteomes" id="UP000253790">
    <property type="component" value="Chromosome"/>
</dbReference>
<keyword evidence="6" id="KW-1185">Reference proteome</keyword>
<dbReference type="Pfam" id="PF22552">
    <property type="entry name" value="TY-Chap3"/>
    <property type="match status" value="1"/>
</dbReference>
<dbReference type="OrthoDB" id="4870723at2"/>
<evidence type="ECO:0000259" key="2">
    <source>
        <dbReference type="Pfam" id="PF22551"/>
    </source>
</evidence>
<dbReference type="RefSeq" id="WP_114927165.1">
    <property type="nucleotide sequence ID" value="NZ_CP031229.1"/>
</dbReference>
<feature type="domain" description="TY-Chap C-terminal" evidence="4">
    <location>
        <begin position="324"/>
        <end position="413"/>
    </location>
</feature>
<reference evidence="5 6" key="1">
    <citation type="submission" date="2018-07" db="EMBL/GenBank/DDBJ databases">
        <title>Complete genome sequencing of Ornithinimicrobium sp. AMA3305.</title>
        <authorList>
            <person name="Bae J.-W."/>
        </authorList>
    </citation>
    <scope>NUCLEOTIDE SEQUENCE [LARGE SCALE GENOMIC DNA]</scope>
    <source>
        <strain evidence="5 6">AMA3305</strain>
    </source>
</reference>
<dbReference type="EMBL" id="CP031229">
    <property type="protein sequence ID" value="AXH95400.1"/>
    <property type="molecule type" value="Genomic_DNA"/>
</dbReference>
<organism evidence="5 6">
    <name type="scientific">Ornithinimicrobium avium</name>
    <dbReference type="NCBI Taxonomy" id="2283195"/>
    <lineage>
        <taxon>Bacteria</taxon>
        <taxon>Bacillati</taxon>
        <taxon>Actinomycetota</taxon>
        <taxon>Actinomycetes</taxon>
        <taxon>Micrococcales</taxon>
        <taxon>Ornithinimicrobiaceae</taxon>
        <taxon>Ornithinimicrobium</taxon>
    </lineage>
</organism>
<protein>
    <submittedName>
        <fullName evidence="5">Uncharacterized protein</fullName>
    </submittedName>
</protein>
<evidence type="ECO:0000313" key="6">
    <source>
        <dbReference type="Proteomes" id="UP000253790"/>
    </source>
</evidence>
<dbReference type="InterPro" id="IPR054343">
    <property type="entry name" value="TY-Chap_M"/>
</dbReference>
<proteinExistence type="predicted"/>
<sequence length="428" mass="46272">MEEFDLDRATEIGWAGFQSQLADHLAVTREPLSVMPFGGDPSSSPVLEVAPTGEDETLHAELRAADGSTWPEDDRSRHMTALGWSVDPGRTTYVTEMPRSHAHLLAAIVTDTLREVVGVPHPAFLDAGVLTPRPPAEDEQEPTPVPQLDVDTAVPVRTPQQLRELVDTTLHVLLGHPPRHDADGDVPILFGSALVYVRTADAQPVVTIFSIPVQDIGDLTAARREVAILNRSSVFAKFHLVGRQVVASVSIPCLPFVPRHLFGMVQMMGRDIDRLDEDLAVRVGGRRWIDLVSGAGSLRPPGTEELEAAVQGGPPTSARGTEGDLPPELRTVLDMSADGAPPLDPAAVAEVCHHDPALLLRLIRVAEEQTISWRTSVGTARTAGDPDEVRAATQEMRAWRSTVRDLRAALRHVVTFGPEEGGDGAEDR</sequence>
<evidence type="ECO:0000259" key="4">
    <source>
        <dbReference type="Pfam" id="PF22554"/>
    </source>
</evidence>
<accession>A0A345NK42</accession>
<name>A0A345NK42_9MICO</name>
<dbReference type="KEGG" id="orn:DV701_04005"/>
<feature type="domain" description="TY-Chap N-terminal" evidence="3">
    <location>
        <begin position="13"/>
        <end position="125"/>
    </location>
</feature>
<feature type="domain" description="TY-Chap central" evidence="2">
    <location>
        <begin position="161"/>
        <end position="288"/>
    </location>
</feature>
<dbReference type="AlphaFoldDB" id="A0A345NK42"/>
<dbReference type="Pfam" id="PF22551">
    <property type="entry name" value="TY-Chap1"/>
    <property type="match status" value="1"/>
</dbReference>